<comment type="subcellular location">
    <subcellularLocation>
        <location evidence="1">Cell inner membrane</location>
        <topology evidence="1">Single-pass membrane protein</topology>
        <orientation evidence="1">Periplasmic side</orientation>
    </subcellularLocation>
</comment>
<evidence type="ECO:0000256" key="10">
    <source>
        <dbReference type="SAM" id="Phobius"/>
    </source>
</evidence>
<evidence type="ECO:0000256" key="6">
    <source>
        <dbReference type="ARBA" id="ARBA00022692"/>
    </source>
</evidence>
<evidence type="ECO:0000256" key="4">
    <source>
        <dbReference type="ARBA" id="ARBA00022475"/>
    </source>
</evidence>
<evidence type="ECO:0000256" key="5">
    <source>
        <dbReference type="ARBA" id="ARBA00022519"/>
    </source>
</evidence>
<keyword evidence="3" id="KW-0813">Transport</keyword>
<sequence length="508" mass="57490">MNTLSLYLVKMIACSAVLYGYYHLALRNNKFHQWNRYYLVLITLFSLIIPFIKIPFYESESTALFSYNANAAFSVSSTNPAPSATGAGYPEIFMLLGIGVSLALIARLLLTVLQLKQLIKRSTVIDIPPYHLVKNQQINTPFSFFKYIFWDQQTSPESQEGQQILRHELVHIEEKHSTDKLFMEFITSLLWFNPFFHLIKRELALVHEFLADKKAAGKEVASYAQTILQMTFNSKQFNIVNSFFHSPIKRRLLMLTKLQHSRFSYLRRVLVLPLTATIFFILACESKDKTRDAISPASVQEQVDELPVFKGGQSALADYLKKEINYPQAAKDKDMKGVVNIEFVVEKDGKISNPRIVGNDPGYGMGQEALRAVGAMPSWTPAKLKGQPVATKMKLPIIFAPSQIFTFVETPPEFPGGEESLAVFLNKNIRYPKAAQEAGTFGTVFLQFTVSKDGVVYDIKTVGKPHGNGLEEEAIRVVKLMPKWIPGYHNKQAVDVVFNLPIRFTLQE</sequence>
<feature type="domain" description="TonB C-terminal" evidence="11">
    <location>
        <begin position="311"/>
        <end position="408"/>
    </location>
</feature>
<dbReference type="OrthoDB" id="9814002at2"/>
<name>A0A1H4C1I7_9BACT</name>
<dbReference type="GO" id="GO:0031992">
    <property type="term" value="F:energy transducer activity"/>
    <property type="evidence" value="ECO:0007669"/>
    <property type="project" value="TreeGrafter"/>
</dbReference>
<feature type="transmembrane region" description="Helical" evidence="10">
    <location>
        <begin position="37"/>
        <end position="57"/>
    </location>
</feature>
<dbReference type="Proteomes" id="UP000199656">
    <property type="component" value="Unassembled WGS sequence"/>
</dbReference>
<evidence type="ECO:0000256" key="9">
    <source>
        <dbReference type="ARBA" id="ARBA00023136"/>
    </source>
</evidence>
<dbReference type="Pfam" id="PF05569">
    <property type="entry name" value="Peptidase_M56"/>
    <property type="match status" value="1"/>
</dbReference>
<dbReference type="Gene3D" id="3.30.1150.10">
    <property type="match status" value="2"/>
</dbReference>
<dbReference type="RefSeq" id="WP_089761857.1">
    <property type="nucleotide sequence ID" value="NZ_BKAT01000035.1"/>
</dbReference>
<keyword evidence="6 10" id="KW-0812">Transmembrane</keyword>
<dbReference type="InterPro" id="IPR008756">
    <property type="entry name" value="Peptidase_M56"/>
</dbReference>
<keyword evidence="9 10" id="KW-0472">Membrane</keyword>
<evidence type="ECO:0000313" key="12">
    <source>
        <dbReference type="EMBL" id="SEA54204.1"/>
    </source>
</evidence>
<feature type="domain" description="TonB C-terminal" evidence="11">
    <location>
        <begin position="416"/>
        <end position="508"/>
    </location>
</feature>
<keyword evidence="13" id="KW-1185">Reference proteome</keyword>
<keyword evidence="7" id="KW-0653">Protein transport</keyword>
<keyword evidence="5" id="KW-0997">Cell inner membrane</keyword>
<evidence type="ECO:0000256" key="8">
    <source>
        <dbReference type="ARBA" id="ARBA00022989"/>
    </source>
</evidence>
<evidence type="ECO:0000259" key="11">
    <source>
        <dbReference type="PROSITE" id="PS52015"/>
    </source>
</evidence>
<proteinExistence type="inferred from homology"/>
<evidence type="ECO:0000256" key="3">
    <source>
        <dbReference type="ARBA" id="ARBA00022448"/>
    </source>
</evidence>
<feature type="transmembrane region" description="Helical" evidence="10">
    <location>
        <begin position="265"/>
        <end position="283"/>
    </location>
</feature>
<evidence type="ECO:0000256" key="2">
    <source>
        <dbReference type="ARBA" id="ARBA00006555"/>
    </source>
</evidence>
<feature type="transmembrane region" description="Helical" evidence="10">
    <location>
        <begin position="6"/>
        <end position="25"/>
    </location>
</feature>
<comment type="similarity">
    <text evidence="2">Belongs to the TonB family.</text>
</comment>
<dbReference type="GO" id="GO:0098797">
    <property type="term" value="C:plasma membrane protein complex"/>
    <property type="evidence" value="ECO:0007669"/>
    <property type="project" value="TreeGrafter"/>
</dbReference>
<dbReference type="NCBIfam" id="TIGR01352">
    <property type="entry name" value="tonB_Cterm"/>
    <property type="match status" value="2"/>
</dbReference>
<dbReference type="GO" id="GO:0055085">
    <property type="term" value="P:transmembrane transport"/>
    <property type="evidence" value="ECO:0007669"/>
    <property type="project" value="InterPro"/>
</dbReference>
<dbReference type="STRING" id="408074.SAMN05660909_02389"/>
<dbReference type="PANTHER" id="PTHR33446:SF2">
    <property type="entry name" value="PROTEIN TONB"/>
    <property type="match status" value="1"/>
</dbReference>
<accession>A0A1H4C1I7</accession>
<gene>
    <name evidence="12" type="ORF">SAMN05660909_02389</name>
</gene>
<dbReference type="Pfam" id="PF03544">
    <property type="entry name" value="TonB_C"/>
    <property type="match status" value="2"/>
</dbReference>
<dbReference type="PROSITE" id="PS52015">
    <property type="entry name" value="TONB_CTD"/>
    <property type="match status" value="2"/>
</dbReference>
<protein>
    <submittedName>
        <fullName evidence="12">TonB family C-terminal domain-containing protein</fullName>
    </submittedName>
</protein>
<dbReference type="InterPro" id="IPR006260">
    <property type="entry name" value="TonB/TolA_C"/>
</dbReference>
<dbReference type="GO" id="GO:0015031">
    <property type="term" value="P:protein transport"/>
    <property type="evidence" value="ECO:0007669"/>
    <property type="project" value="UniProtKB-KW"/>
</dbReference>
<dbReference type="InterPro" id="IPR051045">
    <property type="entry name" value="TonB-dependent_transducer"/>
</dbReference>
<dbReference type="AlphaFoldDB" id="A0A1H4C1I7"/>
<dbReference type="SUPFAM" id="SSF74653">
    <property type="entry name" value="TolA/TonB C-terminal domain"/>
    <property type="match status" value="2"/>
</dbReference>
<evidence type="ECO:0000256" key="1">
    <source>
        <dbReference type="ARBA" id="ARBA00004383"/>
    </source>
</evidence>
<feature type="transmembrane region" description="Helical" evidence="10">
    <location>
        <begin position="92"/>
        <end position="113"/>
    </location>
</feature>
<organism evidence="12 13">
    <name type="scientific">Chitinophaga terrae</name>
    <name type="common">ex Kim and Jung 2007</name>
    <dbReference type="NCBI Taxonomy" id="408074"/>
    <lineage>
        <taxon>Bacteria</taxon>
        <taxon>Pseudomonadati</taxon>
        <taxon>Bacteroidota</taxon>
        <taxon>Chitinophagia</taxon>
        <taxon>Chitinophagales</taxon>
        <taxon>Chitinophagaceae</taxon>
        <taxon>Chitinophaga</taxon>
    </lineage>
</organism>
<dbReference type="PANTHER" id="PTHR33446">
    <property type="entry name" value="PROTEIN TONB-RELATED"/>
    <property type="match status" value="1"/>
</dbReference>
<dbReference type="CDD" id="cd07341">
    <property type="entry name" value="M56_BlaR1_MecR1_like"/>
    <property type="match status" value="1"/>
</dbReference>
<evidence type="ECO:0000313" key="13">
    <source>
        <dbReference type="Proteomes" id="UP000199656"/>
    </source>
</evidence>
<reference evidence="13" key="1">
    <citation type="submission" date="2016-10" db="EMBL/GenBank/DDBJ databases">
        <authorList>
            <person name="Varghese N."/>
            <person name="Submissions S."/>
        </authorList>
    </citation>
    <scope>NUCLEOTIDE SEQUENCE [LARGE SCALE GENOMIC DNA]</scope>
    <source>
        <strain evidence="13">DSM 23920</strain>
    </source>
</reference>
<dbReference type="InterPro" id="IPR037682">
    <property type="entry name" value="TonB_C"/>
</dbReference>
<keyword evidence="8 10" id="KW-1133">Transmembrane helix</keyword>
<dbReference type="EMBL" id="FNRL01000009">
    <property type="protein sequence ID" value="SEA54204.1"/>
    <property type="molecule type" value="Genomic_DNA"/>
</dbReference>
<keyword evidence="4" id="KW-1003">Cell membrane</keyword>
<evidence type="ECO:0000256" key="7">
    <source>
        <dbReference type="ARBA" id="ARBA00022927"/>
    </source>
</evidence>